<feature type="binding site" evidence="10">
    <location>
        <position position="97"/>
    </location>
    <ligand>
        <name>alpha-D-mannose 1-phosphate</name>
        <dbReference type="ChEBI" id="CHEBI:58409"/>
    </ligand>
</feature>
<evidence type="ECO:0000256" key="4">
    <source>
        <dbReference type="ARBA" id="ARBA00011738"/>
    </source>
</evidence>
<sequence>QKLRSQVQIRVVGGSDYSKIAEQMGDEDEVIEKFDYIFSKHGRLLPKQTTHNHLGEELLQDLINSCLRYLAMLRPPKKRGTFIEFWNGMLNISPTGRSSTLEERVQFSELDKKEKIREEFVEALKTEFAGKGPRFSQGGMISFNVFPEGWDKRYCLDSLDQDSFDIMHFSGNETSPGGNDFEIYADPRTVGHSVVSTQVTVQRCPELFFPQRQPMRHDGIHA</sequence>
<evidence type="ECO:0000313" key="13">
    <source>
        <dbReference type="Ensembl" id="ENSJJAP00000019802.1"/>
    </source>
</evidence>
<feature type="binding site" evidence="10">
    <location>
        <position position="104"/>
    </location>
    <ligand>
        <name>alpha-D-mannose 1-phosphate</name>
        <dbReference type="ChEBI" id="CHEBI:58409"/>
    </ligand>
</feature>
<organism evidence="13 14">
    <name type="scientific">Jaculus jaculus</name>
    <name type="common">Lesser Egyptian jerboa</name>
    <dbReference type="NCBI Taxonomy" id="51337"/>
    <lineage>
        <taxon>Eukaryota</taxon>
        <taxon>Metazoa</taxon>
        <taxon>Chordata</taxon>
        <taxon>Craniata</taxon>
        <taxon>Vertebrata</taxon>
        <taxon>Euteleostomi</taxon>
        <taxon>Mammalia</taxon>
        <taxon>Eutheria</taxon>
        <taxon>Euarchontoglires</taxon>
        <taxon>Glires</taxon>
        <taxon>Rodentia</taxon>
        <taxon>Myomorpha</taxon>
        <taxon>Dipodoidea</taxon>
        <taxon>Dipodidae</taxon>
        <taxon>Dipodinae</taxon>
        <taxon>Jaculus</taxon>
    </lineage>
</organism>
<dbReference type="GO" id="GO:0046872">
    <property type="term" value="F:metal ion binding"/>
    <property type="evidence" value="ECO:0007669"/>
    <property type="project" value="UniProtKB-KW"/>
</dbReference>
<evidence type="ECO:0000256" key="1">
    <source>
        <dbReference type="ARBA" id="ARBA00004496"/>
    </source>
</evidence>
<dbReference type="InterPro" id="IPR043169">
    <property type="entry name" value="PMM_cap"/>
</dbReference>
<evidence type="ECO:0000256" key="7">
    <source>
        <dbReference type="ARBA" id="ARBA00022723"/>
    </source>
</evidence>
<keyword evidence="8 11" id="KW-0460">Magnesium</keyword>
<evidence type="ECO:0000313" key="14">
    <source>
        <dbReference type="Proteomes" id="UP000694385"/>
    </source>
</evidence>
<comment type="subcellular location">
    <subcellularLocation>
        <location evidence="1 12">Cytoplasm</location>
    </subcellularLocation>
</comment>
<dbReference type="Pfam" id="PF03332">
    <property type="entry name" value="PMM"/>
    <property type="match status" value="1"/>
</dbReference>
<evidence type="ECO:0000256" key="2">
    <source>
        <dbReference type="ARBA" id="ARBA00004699"/>
    </source>
</evidence>
<accession>A0A8C5LBK4</accession>
<dbReference type="InterPro" id="IPR005002">
    <property type="entry name" value="PMM"/>
</dbReference>
<comment type="catalytic activity">
    <reaction evidence="12">
        <text>alpha-D-mannose 1-phosphate = D-mannose 6-phosphate</text>
        <dbReference type="Rhea" id="RHEA:11140"/>
        <dbReference type="ChEBI" id="CHEBI:58409"/>
        <dbReference type="ChEBI" id="CHEBI:58735"/>
        <dbReference type="EC" id="5.4.2.8"/>
    </reaction>
</comment>
<dbReference type="GO" id="GO:0004615">
    <property type="term" value="F:phosphomannomutase activity"/>
    <property type="evidence" value="ECO:0007669"/>
    <property type="project" value="UniProtKB-EC"/>
</dbReference>
<dbReference type="FunFam" id="3.30.1240.20:FF:000001">
    <property type="entry name" value="Phosphomannomutase"/>
    <property type="match status" value="1"/>
</dbReference>
<dbReference type="Gene3D" id="3.40.50.1000">
    <property type="entry name" value="HAD superfamily/HAD-like"/>
    <property type="match status" value="1"/>
</dbReference>
<feature type="binding site" evidence="10">
    <location>
        <position position="142"/>
    </location>
    <ligand>
        <name>alpha-D-mannose 1-phosphate</name>
        <dbReference type="ChEBI" id="CHEBI:58409"/>
    </ligand>
</feature>
<name>A0A8C5LBK4_JACJA</name>
<dbReference type="UniPathway" id="UPA00126">
    <property type="reaction ID" value="UER00424"/>
</dbReference>
<dbReference type="Gene3D" id="3.30.1240.20">
    <property type="match status" value="1"/>
</dbReference>
<comment type="similarity">
    <text evidence="3 12">Belongs to the eukaryotic PMM family.</text>
</comment>
<dbReference type="GO" id="GO:0005829">
    <property type="term" value="C:cytosol"/>
    <property type="evidence" value="ECO:0007669"/>
    <property type="project" value="TreeGrafter"/>
</dbReference>
<dbReference type="NCBIfam" id="TIGR01484">
    <property type="entry name" value="HAD-SF-IIB"/>
    <property type="match status" value="1"/>
</dbReference>
<dbReference type="Ensembl" id="ENSJJAT00000026339.1">
    <property type="protein sequence ID" value="ENSJJAP00000019802.1"/>
    <property type="gene ID" value="ENSJJAG00000020665.1"/>
</dbReference>
<dbReference type="SUPFAM" id="SSF56784">
    <property type="entry name" value="HAD-like"/>
    <property type="match status" value="1"/>
</dbReference>
<feature type="binding site" evidence="10">
    <location>
        <position position="140"/>
    </location>
    <ligand>
        <name>alpha-D-mannose 1-phosphate</name>
        <dbReference type="ChEBI" id="CHEBI:58409"/>
    </ligand>
</feature>
<keyword evidence="14" id="KW-1185">Reference proteome</keyword>
<comment type="function">
    <text evidence="12">Involved in the synthesis of the GDP-mannose and dolichol-phosphate-mannose required for a number of critical mannosyl transfer reactions.</text>
</comment>
<feature type="binding site" evidence="11">
    <location>
        <position position="184"/>
    </location>
    <ligand>
        <name>Mg(2+)</name>
        <dbReference type="ChEBI" id="CHEBI:18420"/>
        <label>1</label>
    </ligand>
</feature>
<dbReference type="Proteomes" id="UP000694385">
    <property type="component" value="Unassembled WGS sequence"/>
</dbReference>
<evidence type="ECO:0000256" key="9">
    <source>
        <dbReference type="ARBA" id="ARBA00023235"/>
    </source>
</evidence>
<evidence type="ECO:0000256" key="6">
    <source>
        <dbReference type="ARBA" id="ARBA00022490"/>
    </source>
</evidence>
<evidence type="ECO:0000256" key="3">
    <source>
        <dbReference type="ARBA" id="ARBA00009736"/>
    </source>
</evidence>
<dbReference type="InterPro" id="IPR036412">
    <property type="entry name" value="HAD-like_sf"/>
</dbReference>
<dbReference type="PANTHER" id="PTHR10466">
    <property type="entry name" value="PHOSPHOMANNOMUTASE"/>
    <property type="match status" value="1"/>
</dbReference>
<reference evidence="13" key="2">
    <citation type="submission" date="2025-09" db="UniProtKB">
        <authorList>
            <consortium name="Ensembl"/>
        </authorList>
    </citation>
    <scope>IDENTIFICATION</scope>
</reference>
<keyword evidence="6 12" id="KW-0963">Cytoplasm</keyword>
<dbReference type="GO" id="GO:0006013">
    <property type="term" value="P:mannose metabolic process"/>
    <property type="evidence" value="ECO:0007669"/>
    <property type="project" value="TreeGrafter"/>
</dbReference>
<evidence type="ECO:0000256" key="11">
    <source>
        <dbReference type="PIRSR" id="PIRSR605002-3"/>
    </source>
</evidence>
<dbReference type="EC" id="5.4.2.8" evidence="5 12"/>
<dbReference type="CDD" id="cd02585">
    <property type="entry name" value="HAD_PMM"/>
    <property type="match status" value="1"/>
</dbReference>
<keyword evidence="9 12" id="KW-0413">Isomerase</keyword>
<dbReference type="GO" id="GO:0009298">
    <property type="term" value="P:GDP-mannose biosynthetic process"/>
    <property type="evidence" value="ECO:0007669"/>
    <property type="project" value="UniProtKB-UniPathway"/>
</dbReference>
<protein>
    <recommendedName>
        <fullName evidence="5 12">Phosphomannomutase</fullName>
        <ecNumber evidence="5 12">5.4.2.8</ecNumber>
    </recommendedName>
</protein>
<dbReference type="AlphaFoldDB" id="A0A8C5LBK4"/>
<dbReference type="PANTHER" id="PTHR10466:SF1">
    <property type="entry name" value="PHOSPHOMANNOMUTASE 1"/>
    <property type="match status" value="1"/>
</dbReference>
<reference evidence="13" key="1">
    <citation type="submission" date="2025-08" db="UniProtKB">
        <authorList>
            <consortium name="Ensembl"/>
        </authorList>
    </citation>
    <scope>IDENTIFICATION</scope>
</reference>
<evidence type="ECO:0000256" key="10">
    <source>
        <dbReference type="PIRSR" id="PIRSR605002-2"/>
    </source>
</evidence>
<evidence type="ECO:0000256" key="8">
    <source>
        <dbReference type="ARBA" id="ARBA00022842"/>
    </source>
</evidence>
<proteinExistence type="inferred from homology"/>
<dbReference type="GO" id="GO:0006487">
    <property type="term" value="P:protein N-linked glycosylation"/>
    <property type="evidence" value="ECO:0007669"/>
    <property type="project" value="TreeGrafter"/>
</dbReference>
<comment type="subunit">
    <text evidence="4 12">Homodimer.</text>
</comment>
<evidence type="ECO:0000256" key="12">
    <source>
        <dbReference type="RuleBase" id="RU361118"/>
    </source>
</evidence>
<dbReference type="OMA" id="ERFETIH"/>
<feature type="binding site" evidence="11">
    <location>
        <position position="189"/>
    </location>
    <ligand>
        <name>Mg(2+)</name>
        <dbReference type="ChEBI" id="CHEBI:18420"/>
        <label>1</label>
    </ligand>
</feature>
<dbReference type="GeneTree" id="ENSGT00390000002918"/>
<feature type="binding site" evidence="11">
    <location>
        <position position="172"/>
    </location>
    <ligand>
        <name>Mg(2+)</name>
        <dbReference type="ChEBI" id="CHEBI:18420"/>
        <label>1</label>
    </ligand>
</feature>
<evidence type="ECO:0000256" key="5">
    <source>
        <dbReference type="ARBA" id="ARBA00012730"/>
    </source>
</evidence>
<dbReference type="InterPro" id="IPR006379">
    <property type="entry name" value="HAD-SF_hydro_IIB"/>
</dbReference>
<dbReference type="InterPro" id="IPR023214">
    <property type="entry name" value="HAD_sf"/>
</dbReference>
<keyword evidence="7 11" id="KW-0479">Metal-binding</keyword>
<comment type="pathway">
    <text evidence="2 12">Nucleotide-sugar biosynthesis; GDP-alpha-D-mannose biosynthesis; alpha-D-mannose 1-phosphate from D-fructose 6-phosphate: step 2/2.</text>
</comment>
<comment type="cofactor">
    <cofactor evidence="11">
        <name>Mg(2+)</name>
        <dbReference type="ChEBI" id="CHEBI:18420"/>
    </cofactor>
</comment>
<feature type="binding site" evidence="11">
    <location>
        <position position="186"/>
    </location>
    <ligand>
        <name>Mg(2+)</name>
        <dbReference type="ChEBI" id="CHEBI:18420"/>
        <label>1</label>
    </ligand>
</feature>